<dbReference type="PANTHER" id="PTHR43353:SF5">
    <property type="entry name" value="SUCCINATE-SEMIALDEHYDE DEHYDROGENASE, MITOCHONDRIAL"/>
    <property type="match status" value="1"/>
</dbReference>
<dbReference type="PROSITE" id="PS00070">
    <property type="entry name" value="ALDEHYDE_DEHYDR_CYS"/>
    <property type="match status" value="1"/>
</dbReference>
<dbReference type="InterPro" id="IPR016162">
    <property type="entry name" value="Ald_DH_N"/>
</dbReference>
<dbReference type="EMBL" id="CAOF01000120">
    <property type="protein sequence ID" value="CCO47482.1"/>
    <property type="molecule type" value="Genomic_DNA"/>
</dbReference>
<dbReference type="EC" id="1.2.1.22" evidence="6"/>
<dbReference type="EC" id="1.2.1.21" evidence="6"/>
<organism evidence="6 7">
    <name type="scientific">Vibrio nigripulchritudo SOn1</name>
    <dbReference type="NCBI Taxonomy" id="1238450"/>
    <lineage>
        <taxon>Bacteria</taxon>
        <taxon>Pseudomonadati</taxon>
        <taxon>Pseudomonadota</taxon>
        <taxon>Gammaproteobacteria</taxon>
        <taxon>Vibrionales</taxon>
        <taxon>Vibrionaceae</taxon>
        <taxon>Vibrio</taxon>
    </lineage>
</organism>
<evidence type="ECO:0000313" key="6">
    <source>
        <dbReference type="EMBL" id="CCO47482.1"/>
    </source>
</evidence>
<dbReference type="GO" id="GO:0050569">
    <property type="term" value="F:glycolaldehyde dehydrogenase (NAD+) activity"/>
    <property type="evidence" value="ECO:0007669"/>
    <property type="project" value="UniProtKB-EC"/>
</dbReference>
<dbReference type="PANTHER" id="PTHR43353">
    <property type="entry name" value="SUCCINATE-SEMIALDEHYDE DEHYDROGENASE, MITOCHONDRIAL"/>
    <property type="match status" value="1"/>
</dbReference>
<dbReference type="InterPro" id="IPR016161">
    <property type="entry name" value="Ald_DH/histidinol_DH"/>
</dbReference>
<feature type="active site" evidence="3">
    <location>
        <position position="258"/>
    </location>
</feature>
<keyword evidence="2 4" id="KW-0560">Oxidoreductase</keyword>
<comment type="caution">
    <text evidence="6">The sequence shown here is derived from an EMBL/GenBank/DDBJ whole genome shotgun (WGS) entry which is preliminary data.</text>
</comment>
<dbReference type="Pfam" id="PF00171">
    <property type="entry name" value="Aldedh"/>
    <property type="match status" value="1"/>
</dbReference>
<gene>
    <name evidence="6" type="primary">aldA</name>
    <name evidence="6" type="ORF">VIBNISOn1_30178</name>
</gene>
<comment type="similarity">
    <text evidence="1 4">Belongs to the aldehyde dehydrogenase family.</text>
</comment>
<dbReference type="SUPFAM" id="SSF53720">
    <property type="entry name" value="ALDH-like"/>
    <property type="match status" value="1"/>
</dbReference>
<dbReference type="FunFam" id="3.40.605.10:FF:000007">
    <property type="entry name" value="NAD/NADP-dependent betaine aldehyde dehydrogenase"/>
    <property type="match status" value="1"/>
</dbReference>
<dbReference type="FunFam" id="3.40.309.10:FF:000009">
    <property type="entry name" value="Aldehyde dehydrogenase A"/>
    <property type="match status" value="1"/>
</dbReference>
<dbReference type="Proteomes" id="UP000018211">
    <property type="component" value="Unassembled WGS sequence"/>
</dbReference>
<dbReference type="GO" id="GO:0008911">
    <property type="term" value="F:lactaldehyde dehydrogenase (NAD+) activity"/>
    <property type="evidence" value="ECO:0007669"/>
    <property type="project" value="UniProtKB-EC"/>
</dbReference>
<accession>A0AAV2VSF2</accession>
<dbReference type="InterPro" id="IPR015590">
    <property type="entry name" value="Aldehyde_DH_dom"/>
</dbReference>
<evidence type="ECO:0000256" key="2">
    <source>
        <dbReference type="ARBA" id="ARBA00023002"/>
    </source>
</evidence>
<name>A0AAV2VSF2_9VIBR</name>
<dbReference type="GO" id="GO:0004777">
    <property type="term" value="F:succinate-semialdehyde dehydrogenase (NAD+) activity"/>
    <property type="evidence" value="ECO:0007669"/>
    <property type="project" value="TreeGrafter"/>
</dbReference>
<proteinExistence type="inferred from homology"/>
<feature type="domain" description="Aldehyde dehydrogenase" evidence="5">
    <location>
        <begin position="22"/>
        <end position="482"/>
    </location>
</feature>
<evidence type="ECO:0000259" key="5">
    <source>
        <dbReference type="Pfam" id="PF00171"/>
    </source>
</evidence>
<evidence type="ECO:0000313" key="7">
    <source>
        <dbReference type="Proteomes" id="UP000018211"/>
    </source>
</evidence>
<reference evidence="6 7" key="1">
    <citation type="journal article" date="2013" name="ISME J.">
        <title>Comparative genomics of pathogenic lineages of Vibrio nigripulchritudo identifies virulence-associated traits.</title>
        <authorList>
            <person name="Goudenege D."/>
            <person name="Labreuche Y."/>
            <person name="Krin E."/>
            <person name="Ansquer D."/>
            <person name="Mangenot S."/>
            <person name="Calteau A."/>
            <person name="Medigue C."/>
            <person name="Mazel D."/>
            <person name="Polz M.F."/>
            <person name="Le Roux F."/>
        </authorList>
    </citation>
    <scope>NUCLEOTIDE SEQUENCE [LARGE SCALE GENOMIC DNA]</scope>
    <source>
        <strain evidence="6 7">SOn1</strain>
    </source>
</reference>
<dbReference type="RefSeq" id="WP_022612281.1">
    <property type="nucleotide sequence ID" value="NZ_LK391965.1"/>
</dbReference>
<evidence type="ECO:0000256" key="1">
    <source>
        <dbReference type="ARBA" id="ARBA00009986"/>
    </source>
</evidence>
<protein>
    <submittedName>
        <fullName evidence="6">Lactaldehyde dehydrogenase</fullName>
        <ecNumber evidence="6">1.2.1.21</ecNumber>
        <ecNumber evidence="6">1.2.1.22</ecNumber>
    </submittedName>
</protein>
<evidence type="ECO:0000256" key="4">
    <source>
        <dbReference type="RuleBase" id="RU003345"/>
    </source>
</evidence>
<sequence length="489" mass="53376">MKSVSDTLNAIATPKMYVNGEWTTQHTTQWMDVENPANELIIASIPSGDTDTAAYAIQSAKTAQSTWSRLPPVKRAELIDNLAKLVMENQHHLAMVITLEQGKPLNQAMGEVAASANFLSYAASSARRIEGHIFPSDMENEEVWIRRAPFGVVVALTAWNYPLALAARKLGPALVAGNTVVLKPHEVTPLATVELFKLIDQAGFPAGVANLVLGGGRDLGEALVTNKNTQLVTMTGSVRAGREIYRAGADDIKVLRLELGGKAPFIVMDDADIDAAVESAMTARFTNCGQICTCNERMYVHAAVYDQVVEKMLAATRRLTLDNPVNNPDMGPKVSKPELEKVADQLGRAKQEGAEVLIGGNRPETTQFEQGHWIEPAVVAGLTNDSVLVKEEIFGPVLPIIKVDSYEEAIEKANASDYGLSAYLYTQNFKRIMSAHNEFQFGELYINRTCGELVQGFHTGWGLSGLGGEDGVFGLDNYYRKQTSYVNWQ</sequence>
<dbReference type="InterPro" id="IPR029510">
    <property type="entry name" value="Ald_DH_CS_GLU"/>
</dbReference>
<dbReference type="InterPro" id="IPR016163">
    <property type="entry name" value="Ald_DH_C"/>
</dbReference>
<dbReference type="GO" id="GO:0009450">
    <property type="term" value="P:gamma-aminobutyric acid catabolic process"/>
    <property type="evidence" value="ECO:0007669"/>
    <property type="project" value="TreeGrafter"/>
</dbReference>
<dbReference type="NCBIfam" id="NF007497">
    <property type="entry name" value="PRK10090.1"/>
    <property type="match status" value="1"/>
</dbReference>
<dbReference type="AlphaFoldDB" id="A0AAV2VSF2"/>
<dbReference type="PROSITE" id="PS00687">
    <property type="entry name" value="ALDEHYDE_DEHYDR_GLU"/>
    <property type="match status" value="1"/>
</dbReference>
<dbReference type="InterPro" id="IPR050740">
    <property type="entry name" value="Aldehyde_DH_Superfamily"/>
</dbReference>
<evidence type="ECO:0000256" key="3">
    <source>
        <dbReference type="PROSITE-ProRule" id="PRU10007"/>
    </source>
</evidence>
<dbReference type="Gene3D" id="3.40.309.10">
    <property type="entry name" value="Aldehyde Dehydrogenase, Chain A, domain 2"/>
    <property type="match status" value="1"/>
</dbReference>
<dbReference type="Gene3D" id="3.40.605.10">
    <property type="entry name" value="Aldehyde Dehydrogenase, Chain A, domain 1"/>
    <property type="match status" value="1"/>
</dbReference>
<dbReference type="InterPro" id="IPR016160">
    <property type="entry name" value="Ald_DH_CS_CYS"/>
</dbReference>